<evidence type="ECO:0000256" key="3">
    <source>
        <dbReference type="ARBA" id="ARBA00022989"/>
    </source>
</evidence>
<dbReference type="InterPro" id="IPR013057">
    <property type="entry name" value="AA_transpt_TM"/>
</dbReference>
<feature type="transmembrane region" description="Helical" evidence="5">
    <location>
        <begin position="401"/>
        <end position="423"/>
    </location>
</feature>
<keyword evidence="3 5" id="KW-1133">Transmembrane helix</keyword>
<evidence type="ECO:0000256" key="5">
    <source>
        <dbReference type="SAM" id="Phobius"/>
    </source>
</evidence>
<feature type="transmembrane region" description="Helical" evidence="5">
    <location>
        <begin position="337"/>
        <end position="358"/>
    </location>
</feature>
<reference evidence="8" key="1">
    <citation type="submission" date="2013-03" db="EMBL/GenBank/DDBJ databases">
        <title>The Genome Sequence of Anopheles epiroticus epiroticus2.</title>
        <authorList>
            <consortium name="The Broad Institute Genomics Platform"/>
            <person name="Neafsey D.E."/>
            <person name="Howell P."/>
            <person name="Walker B."/>
            <person name="Young S.K."/>
            <person name="Zeng Q."/>
            <person name="Gargeya S."/>
            <person name="Fitzgerald M."/>
            <person name="Haas B."/>
            <person name="Abouelleil A."/>
            <person name="Allen A.W."/>
            <person name="Alvarado L."/>
            <person name="Arachchi H.M."/>
            <person name="Berlin A.M."/>
            <person name="Chapman S.B."/>
            <person name="Gainer-Dewar J."/>
            <person name="Goldberg J."/>
            <person name="Griggs A."/>
            <person name="Gujja S."/>
            <person name="Hansen M."/>
            <person name="Howarth C."/>
            <person name="Imamovic A."/>
            <person name="Ireland A."/>
            <person name="Larimer J."/>
            <person name="McCowan C."/>
            <person name="Murphy C."/>
            <person name="Pearson M."/>
            <person name="Poon T.W."/>
            <person name="Priest M."/>
            <person name="Roberts A."/>
            <person name="Saif S."/>
            <person name="Shea T."/>
            <person name="Sisk P."/>
            <person name="Sykes S."/>
            <person name="Wortman J."/>
            <person name="Nusbaum C."/>
            <person name="Birren B."/>
        </authorList>
    </citation>
    <scope>NUCLEOTIDE SEQUENCE [LARGE SCALE GENOMIC DNA]</scope>
    <source>
        <strain evidence="8">Epiroticus2</strain>
    </source>
</reference>
<name>A0A182PCA8_9DIPT</name>
<feature type="transmembrane region" description="Helical" evidence="5">
    <location>
        <begin position="75"/>
        <end position="97"/>
    </location>
</feature>
<keyword evidence="8" id="KW-1185">Reference proteome</keyword>
<dbReference type="Pfam" id="PF01490">
    <property type="entry name" value="Aa_trans"/>
    <property type="match status" value="1"/>
</dbReference>
<dbReference type="GO" id="GO:0015179">
    <property type="term" value="F:L-amino acid transmembrane transporter activity"/>
    <property type="evidence" value="ECO:0007669"/>
    <property type="project" value="TreeGrafter"/>
</dbReference>
<dbReference type="PANTHER" id="PTHR22950:SF340">
    <property type="entry name" value="AMINO ACID TRANSPORTER TRANSMEMBRANE DOMAIN-CONTAINING PROTEIN-RELATED"/>
    <property type="match status" value="1"/>
</dbReference>
<dbReference type="STRING" id="199890.A0A182PCA8"/>
<dbReference type="AlphaFoldDB" id="A0A182PCA8"/>
<protein>
    <recommendedName>
        <fullName evidence="6">Amino acid transporter transmembrane domain-containing protein</fullName>
    </recommendedName>
</protein>
<dbReference type="VEuPathDB" id="VectorBase:AEPI004563"/>
<feature type="transmembrane region" description="Helical" evidence="5">
    <location>
        <begin position="182"/>
        <end position="199"/>
    </location>
</feature>
<keyword evidence="4 5" id="KW-0472">Membrane</keyword>
<sequence>MSSSGGSPSKKGTSVDMQIFASNGGNTIVDESYDPHLHRNRPHPTTNFETLVHLLKGSLGTGILAMPQAFYNAGYISGVVNTVLIGILCTYCLHVLVQAQYALCKRHRVPILTYPISMKIALEEGPECLRRFAPYAVVIVDGFMIVYQLELDVKIHCLILLVPLIGINMIRNLKVLAPFSTLANLITFVGIGLILAYILDDVPPISEREPVAELGKFPLFFGTTLFALEAVGVIIALENNMATPKSFGGSCGVLNVGMIVIVFLYAGMGFLGYLKYGAESAGSITLNLPQEEIMSQSIRILFAVAIFISYGLQCYVPVDIIWNVYLVEKYRDSNNKLVYEMLVRIVVVITTFLLAVAIPRLGLFISLFGAFCLSALGIAFPAIMEICVLWPDKLGPGKITLWKDIILIVFGIVGLVAGTYTSVRDIILSFM</sequence>
<comment type="subcellular location">
    <subcellularLocation>
        <location evidence="1">Membrane</location>
        <topology evidence="1">Multi-pass membrane protein</topology>
    </subcellularLocation>
</comment>
<evidence type="ECO:0000313" key="8">
    <source>
        <dbReference type="Proteomes" id="UP000075885"/>
    </source>
</evidence>
<organism evidence="7 8">
    <name type="scientific">Anopheles epiroticus</name>
    <dbReference type="NCBI Taxonomy" id="199890"/>
    <lineage>
        <taxon>Eukaryota</taxon>
        <taxon>Metazoa</taxon>
        <taxon>Ecdysozoa</taxon>
        <taxon>Arthropoda</taxon>
        <taxon>Hexapoda</taxon>
        <taxon>Insecta</taxon>
        <taxon>Pterygota</taxon>
        <taxon>Neoptera</taxon>
        <taxon>Endopterygota</taxon>
        <taxon>Diptera</taxon>
        <taxon>Nematocera</taxon>
        <taxon>Culicoidea</taxon>
        <taxon>Culicidae</taxon>
        <taxon>Anophelinae</taxon>
        <taxon>Anopheles</taxon>
    </lineage>
</organism>
<feature type="transmembrane region" description="Helical" evidence="5">
    <location>
        <begin position="219"/>
        <end position="237"/>
    </location>
</feature>
<evidence type="ECO:0000256" key="4">
    <source>
        <dbReference type="ARBA" id="ARBA00023136"/>
    </source>
</evidence>
<dbReference type="PANTHER" id="PTHR22950">
    <property type="entry name" value="AMINO ACID TRANSPORTER"/>
    <property type="match status" value="1"/>
</dbReference>
<feature type="transmembrane region" description="Helical" evidence="5">
    <location>
        <begin position="364"/>
        <end position="389"/>
    </location>
</feature>
<evidence type="ECO:0000256" key="1">
    <source>
        <dbReference type="ARBA" id="ARBA00004141"/>
    </source>
</evidence>
<reference evidence="7" key="2">
    <citation type="submission" date="2020-05" db="UniProtKB">
        <authorList>
            <consortium name="EnsemblMetazoa"/>
        </authorList>
    </citation>
    <scope>IDENTIFICATION</scope>
    <source>
        <strain evidence="7">Epiroticus2</strain>
    </source>
</reference>
<dbReference type="Proteomes" id="UP000075885">
    <property type="component" value="Unassembled WGS sequence"/>
</dbReference>
<feature type="transmembrane region" description="Helical" evidence="5">
    <location>
        <begin position="153"/>
        <end position="170"/>
    </location>
</feature>
<feature type="transmembrane region" description="Helical" evidence="5">
    <location>
        <begin position="293"/>
        <end position="316"/>
    </location>
</feature>
<evidence type="ECO:0000259" key="6">
    <source>
        <dbReference type="Pfam" id="PF01490"/>
    </source>
</evidence>
<evidence type="ECO:0000256" key="2">
    <source>
        <dbReference type="ARBA" id="ARBA00022692"/>
    </source>
</evidence>
<evidence type="ECO:0000313" key="7">
    <source>
        <dbReference type="EnsemblMetazoa" id="AEPI004563-PA"/>
    </source>
</evidence>
<keyword evidence="2 5" id="KW-0812">Transmembrane</keyword>
<feature type="transmembrane region" description="Helical" evidence="5">
    <location>
        <begin position="249"/>
        <end position="273"/>
    </location>
</feature>
<proteinExistence type="predicted"/>
<dbReference type="EnsemblMetazoa" id="AEPI004563-RA">
    <property type="protein sequence ID" value="AEPI004563-PA"/>
    <property type="gene ID" value="AEPI004563"/>
</dbReference>
<dbReference type="GO" id="GO:0005774">
    <property type="term" value="C:vacuolar membrane"/>
    <property type="evidence" value="ECO:0007669"/>
    <property type="project" value="TreeGrafter"/>
</dbReference>
<feature type="domain" description="Amino acid transporter transmembrane" evidence="6">
    <location>
        <begin position="44"/>
        <end position="422"/>
    </location>
</feature>
<accession>A0A182PCA8</accession>